<comment type="subcellular location">
    <subcellularLocation>
        <location evidence="1">Cell membrane</location>
        <topology evidence="1">Multi-pass membrane protein</topology>
    </subcellularLocation>
</comment>
<comment type="similarity">
    <text evidence="7">Belongs to the major facilitator superfamily. Drug:H(+) antiporter-3 (DHA3) (TC 2.A.1.21) family.</text>
</comment>
<reference evidence="11 12" key="1">
    <citation type="submission" date="2016-11" db="EMBL/GenBank/DDBJ databases">
        <authorList>
            <person name="Jaros S."/>
            <person name="Januszkiewicz K."/>
            <person name="Wedrychowicz H."/>
        </authorList>
    </citation>
    <scope>NUCLEOTIDE SEQUENCE [LARGE SCALE GENOMIC DNA]</scope>
    <source>
        <strain evidence="11 12">DSM 16112</strain>
    </source>
</reference>
<accession>A0A1M4ZER0</accession>
<evidence type="ECO:0000256" key="1">
    <source>
        <dbReference type="ARBA" id="ARBA00004651"/>
    </source>
</evidence>
<gene>
    <name evidence="11" type="ORF">SAMN02745117_01435</name>
</gene>
<dbReference type="Proteomes" id="UP000184327">
    <property type="component" value="Unassembled WGS sequence"/>
</dbReference>
<evidence type="ECO:0000256" key="3">
    <source>
        <dbReference type="ARBA" id="ARBA00022475"/>
    </source>
</evidence>
<feature type="domain" description="Major facilitator superfamily (MFS) profile" evidence="10">
    <location>
        <begin position="23"/>
        <end position="414"/>
    </location>
</feature>
<dbReference type="InterPro" id="IPR020846">
    <property type="entry name" value="MFS_dom"/>
</dbReference>
<dbReference type="GO" id="GO:0005886">
    <property type="term" value="C:plasma membrane"/>
    <property type="evidence" value="ECO:0007669"/>
    <property type="project" value="UniProtKB-SubCell"/>
</dbReference>
<evidence type="ECO:0000256" key="4">
    <source>
        <dbReference type="ARBA" id="ARBA00022692"/>
    </source>
</evidence>
<dbReference type="STRING" id="1122156.SAMN02745117_01435"/>
<evidence type="ECO:0000256" key="9">
    <source>
        <dbReference type="SAM" id="Phobius"/>
    </source>
</evidence>
<evidence type="ECO:0000256" key="2">
    <source>
        <dbReference type="ARBA" id="ARBA00022448"/>
    </source>
</evidence>
<dbReference type="SUPFAM" id="SSF103473">
    <property type="entry name" value="MFS general substrate transporter"/>
    <property type="match status" value="1"/>
</dbReference>
<feature type="transmembrane region" description="Helical" evidence="9">
    <location>
        <begin position="275"/>
        <end position="296"/>
    </location>
</feature>
<dbReference type="PANTHER" id="PTHR23513:SF9">
    <property type="entry name" value="ENTEROBACTIN EXPORTER ENTS"/>
    <property type="match status" value="1"/>
</dbReference>
<keyword evidence="5 9" id="KW-1133">Transmembrane helix</keyword>
<dbReference type="PROSITE" id="PS50850">
    <property type="entry name" value="MFS"/>
    <property type="match status" value="1"/>
</dbReference>
<sequence length="430" mass="45987">MHTIPSSADTDRDNDGHASDPGRHWQLRYWSIFSGQALSLIGSALTQFVLLWWITDTTGSVASLATAGLAALLPQALLGPIGGICADRYSRRLLMIGADLISALCMLVLITLFLTDSVQLWHLYVMMAVRSAMQAFQTPAASASTVMLVPRSFLPRAAGLNQTLMGLMTVVAAPLGALAIGIMPIGWALGIDVATAILGIVPLLLFRIPQPKVPQEQRGSFLMELRAGVRFISDDRGLLRLYGLLGMVILIIMPSFTLLPLLVKAHFGGGPTQVAIIEGLGGAGMIAGGMLVAALAPRRQMRWVLWGFALSCLTLAFSAWAPAHMFWLAVLWWSISCVAFIMGNAPLTALLQTIVPPHLQGRVLSLLGTIMGLAAPIGLALATPLGEWIGIRWLFVLMGVLGGIVSLLGLWSPTMMGLDERARHAAPPVR</sequence>
<dbReference type="Gene3D" id="1.20.1250.20">
    <property type="entry name" value="MFS general substrate transporter like domains"/>
    <property type="match status" value="1"/>
</dbReference>
<dbReference type="PANTHER" id="PTHR23513">
    <property type="entry name" value="INTEGRAL MEMBRANE EFFLUX PROTEIN-RELATED"/>
    <property type="match status" value="1"/>
</dbReference>
<dbReference type="CDD" id="cd06173">
    <property type="entry name" value="MFS_MefA_like"/>
    <property type="match status" value="1"/>
</dbReference>
<evidence type="ECO:0000313" key="12">
    <source>
        <dbReference type="Proteomes" id="UP000184327"/>
    </source>
</evidence>
<keyword evidence="2" id="KW-0813">Transport</keyword>
<feature type="transmembrane region" description="Helical" evidence="9">
    <location>
        <begin position="60"/>
        <end position="81"/>
    </location>
</feature>
<dbReference type="InterPro" id="IPR036259">
    <property type="entry name" value="MFS_trans_sf"/>
</dbReference>
<feature type="transmembrane region" description="Helical" evidence="9">
    <location>
        <begin position="29"/>
        <end position="54"/>
    </location>
</feature>
<dbReference type="Pfam" id="PF07690">
    <property type="entry name" value="MFS_1"/>
    <property type="match status" value="1"/>
</dbReference>
<evidence type="ECO:0000259" key="10">
    <source>
        <dbReference type="PROSITE" id="PS50850"/>
    </source>
</evidence>
<feature type="transmembrane region" description="Helical" evidence="9">
    <location>
        <begin position="93"/>
        <end position="115"/>
    </location>
</feature>
<evidence type="ECO:0000256" key="7">
    <source>
        <dbReference type="ARBA" id="ARBA00038075"/>
    </source>
</evidence>
<evidence type="ECO:0000313" key="11">
    <source>
        <dbReference type="EMBL" id="SHF16287.1"/>
    </source>
</evidence>
<dbReference type="GO" id="GO:0022857">
    <property type="term" value="F:transmembrane transporter activity"/>
    <property type="evidence" value="ECO:0007669"/>
    <property type="project" value="InterPro"/>
</dbReference>
<name>A0A1M4ZER0_9BURK</name>
<feature type="transmembrane region" description="Helical" evidence="9">
    <location>
        <begin position="326"/>
        <end position="351"/>
    </location>
</feature>
<keyword evidence="6 9" id="KW-0472">Membrane</keyword>
<keyword evidence="12" id="KW-1185">Reference proteome</keyword>
<organism evidence="11 12">
    <name type="scientific">Lampropedia hyalina DSM 16112</name>
    <dbReference type="NCBI Taxonomy" id="1122156"/>
    <lineage>
        <taxon>Bacteria</taxon>
        <taxon>Pseudomonadati</taxon>
        <taxon>Pseudomonadota</taxon>
        <taxon>Betaproteobacteria</taxon>
        <taxon>Burkholderiales</taxon>
        <taxon>Comamonadaceae</taxon>
        <taxon>Lampropedia</taxon>
    </lineage>
</organism>
<feature type="transmembrane region" description="Helical" evidence="9">
    <location>
        <begin position="164"/>
        <end position="183"/>
    </location>
</feature>
<dbReference type="EMBL" id="FQUZ01000014">
    <property type="protein sequence ID" value="SHF16287.1"/>
    <property type="molecule type" value="Genomic_DNA"/>
</dbReference>
<feature type="transmembrane region" description="Helical" evidence="9">
    <location>
        <begin position="391"/>
        <end position="411"/>
    </location>
</feature>
<feature type="transmembrane region" description="Helical" evidence="9">
    <location>
        <begin position="241"/>
        <end position="263"/>
    </location>
</feature>
<keyword evidence="3" id="KW-1003">Cell membrane</keyword>
<evidence type="ECO:0000256" key="8">
    <source>
        <dbReference type="ARBA" id="ARBA00040914"/>
    </source>
</evidence>
<evidence type="ECO:0000256" key="6">
    <source>
        <dbReference type="ARBA" id="ARBA00023136"/>
    </source>
</evidence>
<dbReference type="InterPro" id="IPR011701">
    <property type="entry name" value="MFS"/>
</dbReference>
<feature type="transmembrane region" description="Helical" evidence="9">
    <location>
        <begin position="363"/>
        <end position="385"/>
    </location>
</feature>
<dbReference type="AlphaFoldDB" id="A0A1M4ZER0"/>
<proteinExistence type="inferred from homology"/>
<protein>
    <recommendedName>
        <fullName evidence="8">Multidrug efflux pump Tap</fullName>
    </recommendedName>
</protein>
<dbReference type="OrthoDB" id="9775268at2"/>
<feature type="transmembrane region" description="Helical" evidence="9">
    <location>
        <begin position="303"/>
        <end position="320"/>
    </location>
</feature>
<dbReference type="RefSeq" id="WP_084523014.1">
    <property type="nucleotide sequence ID" value="NZ_FQUZ01000014.1"/>
</dbReference>
<evidence type="ECO:0000256" key="5">
    <source>
        <dbReference type="ARBA" id="ARBA00022989"/>
    </source>
</evidence>
<keyword evidence="4 9" id="KW-0812">Transmembrane</keyword>
<feature type="transmembrane region" description="Helical" evidence="9">
    <location>
        <begin position="189"/>
        <end position="208"/>
    </location>
</feature>